<keyword evidence="6" id="KW-1185">Reference proteome</keyword>
<dbReference type="AlphaFoldDB" id="A0AAW0KEQ2"/>
<proteinExistence type="inferred from homology"/>
<comment type="caution">
    <text evidence="5">The sequence shown here is derived from an EMBL/GenBank/DDBJ whole genome shotgun (WGS) entry which is preliminary data.</text>
</comment>
<keyword evidence="3" id="KW-0443">Lipid metabolism</keyword>
<dbReference type="Pfam" id="PF00657">
    <property type="entry name" value="Lipase_GDSL"/>
    <property type="match status" value="1"/>
</dbReference>
<evidence type="ECO:0000313" key="5">
    <source>
        <dbReference type="EMBL" id="KAK7837210.1"/>
    </source>
</evidence>
<dbReference type="EMBL" id="PKMF04000333">
    <property type="protein sequence ID" value="KAK7837210.1"/>
    <property type="molecule type" value="Genomic_DNA"/>
</dbReference>
<evidence type="ECO:0000313" key="6">
    <source>
        <dbReference type="Proteomes" id="UP000237347"/>
    </source>
</evidence>
<evidence type="ECO:0000256" key="1">
    <source>
        <dbReference type="ARBA" id="ARBA00008668"/>
    </source>
</evidence>
<sequence>MYAYQIENAECLTSMATYKTQFGRIYLTRQGQEKNHLCHIDQMAKTLISFSFSFSMTLTMIGLLVSQTVSQPVVPATFVFGDSTADVGTNNYIPECGAKADMLFNGIDYPDAKPTGRFSNVQRLGYNESPPPFLSFVHEQQLQNLNESILNARSNNSQPFAAISHKYWVGMRLPIETLIQKSLFIFSVGSNYIFEFFFPSNVSPTEQERRGYMTSLMDNYQIHLKNLSNLGAKKFGIIGLSTIGCCPLLRTFNDTVGGGCMEGLNDYAQVFNKELGGLLKNLSSEFPGMNYSLGNTFDLTKSLLNGSLHASRKL</sequence>
<keyword evidence="4" id="KW-0812">Transmembrane</keyword>
<name>A0AAW0KEQ2_QUESU</name>
<comment type="similarity">
    <text evidence="1">Belongs to the 'GDSL' lipolytic enzyme family.</text>
</comment>
<evidence type="ECO:0000256" key="2">
    <source>
        <dbReference type="ARBA" id="ARBA00022801"/>
    </source>
</evidence>
<gene>
    <name evidence="5" type="ORF">CFP56_021473</name>
</gene>
<dbReference type="GO" id="GO:0016042">
    <property type="term" value="P:lipid catabolic process"/>
    <property type="evidence" value="ECO:0007669"/>
    <property type="project" value="UniProtKB-KW"/>
</dbReference>
<keyword evidence="4" id="KW-0472">Membrane</keyword>
<evidence type="ECO:0000256" key="3">
    <source>
        <dbReference type="ARBA" id="ARBA00022963"/>
    </source>
</evidence>
<dbReference type="Proteomes" id="UP000237347">
    <property type="component" value="Unassembled WGS sequence"/>
</dbReference>
<protein>
    <submittedName>
        <fullName evidence="5">Gdsl esterase/lipase</fullName>
    </submittedName>
</protein>
<feature type="transmembrane region" description="Helical" evidence="4">
    <location>
        <begin position="47"/>
        <end position="65"/>
    </location>
</feature>
<dbReference type="GO" id="GO:0016788">
    <property type="term" value="F:hydrolase activity, acting on ester bonds"/>
    <property type="evidence" value="ECO:0007669"/>
    <property type="project" value="InterPro"/>
</dbReference>
<dbReference type="InterPro" id="IPR001087">
    <property type="entry name" value="GDSL"/>
</dbReference>
<dbReference type="PANTHER" id="PTHR45648">
    <property type="entry name" value="GDSL LIPASE/ACYLHYDROLASE FAMILY PROTEIN (AFU_ORTHOLOGUE AFUA_4G14700)"/>
    <property type="match status" value="1"/>
</dbReference>
<dbReference type="InterPro" id="IPR051058">
    <property type="entry name" value="GDSL_Est/Lipase"/>
</dbReference>
<keyword evidence="4" id="KW-1133">Transmembrane helix</keyword>
<reference evidence="5 6" key="1">
    <citation type="journal article" date="2018" name="Sci. Data">
        <title>The draft genome sequence of cork oak.</title>
        <authorList>
            <person name="Ramos A.M."/>
            <person name="Usie A."/>
            <person name="Barbosa P."/>
            <person name="Barros P.M."/>
            <person name="Capote T."/>
            <person name="Chaves I."/>
            <person name="Simoes F."/>
            <person name="Abreu I."/>
            <person name="Carrasquinho I."/>
            <person name="Faro C."/>
            <person name="Guimaraes J.B."/>
            <person name="Mendonca D."/>
            <person name="Nobrega F."/>
            <person name="Rodrigues L."/>
            <person name="Saibo N.J.M."/>
            <person name="Varela M.C."/>
            <person name="Egas C."/>
            <person name="Matos J."/>
            <person name="Miguel C.M."/>
            <person name="Oliveira M.M."/>
            <person name="Ricardo C.P."/>
            <person name="Goncalves S."/>
        </authorList>
    </citation>
    <scope>NUCLEOTIDE SEQUENCE [LARGE SCALE GENOMIC DNA]</scope>
    <source>
        <strain evidence="6">cv. HL8</strain>
    </source>
</reference>
<keyword evidence="2" id="KW-0378">Hydrolase</keyword>
<organism evidence="5 6">
    <name type="scientific">Quercus suber</name>
    <name type="common">Cork oak</name>
    <dbReference type="NCBI Taxonomy" id="58331"/>
    <lineage>
        <taxon>Eukaryota</taxon>
        <taxon>Viridiplantae</taxon>
        <taxon>Streptophyta</taxon>
        <taxon>Embryophyta</taxon>
        <taxon>Tracheophyta</taxon>
        <taxon>Spermatophyta</taxon>
        <taxon>Magnoliopsida</taxon>
        <taxon>eudicotyledons</taxon>
        <taxon>Gunneridae</taxon>
        <taxon>Pentapetalae</taxon>
        <taxon>rosids</taxon>
        <taxon>fabids</taxon>
        <taxon>Fagales</taxon>
        <taxon>Fagaceae</taxon>
        <taxon>Quercus</taxon>
    </lineage>
</organism>
<dbReference type="PANTHER" id="PTHR45648:SF182">
    <property type="entry name" value="GDSL ESTERASE_LIPASE"/>
    <property type="match status" value="1"/>
</dbReference>
<dbReference type="InterPro" id="IPR036514">
    <property type="entry name" value="SGNH_hydro_sf"/>
</dbReference>
<keyword evidence="3" id="KW-0442">Lipid degradation</keyword>
<evidence type="ECO:0000256" key="4">
    <source>
        <dbReference type="SAM" id="Phobius"/>
    </source>
</evidence>
<dbReference type="Gene3D" id="3.40.50.1110">
    <property type="entry name" value="SGNH hydrolase"/>
    <property type="match status" value="1"/>
</dbReference>
<accession>A0AAW0KEQ2</accession>